<dbReference type="InterPro" id="IPR000551">
    <property type="entry name" value="MerR-type_HTH_dom"/>
</dbReference>
<dbReference type="Gene3D" id="1.10.1660.10">
    <property type="match status" value="1"/>
</dbReference>
<dbReference type="GO" id="GO:0003677">
    <property type="term" value="F:DNA binding"/>
    <property type="evidence" value="ECO:0007669"/>
    <property type="project" value="InterPro"/>
</dbReference>
<dbReference type="PANTHER" id="PTHR30461:SF23">
    <property type="entry name" value="DNA RECOMBINASE-RELATED"/>
    <property type="match status" value="1"/>
</dbReference>
<dbReference type="InterPro" id="IPR036162">
    <property type="entry name" value="Resolvase-like_N_sf"/>
</dbReference>
<feature type="non-terminal residue" evidence="4">
    <location>
        <position position="666"/>
    </location>
</feature>
<evidence type="ECO:0000313" key="5">
    <source>
        <dbReference type="Proteomes" id="UP000320513"/>
    </source>
</evidence>
<reference evidence="4 5" key="1">
    <citation type="submission" date="2019-07" db="EMBL/GenBank/DDBJ databases">
        <title>New Mycobacterium species.</title>
        <authorList>
            <person name="Tortoli E."/>
            <person name="Ghielmetti G."/>
            <person name="Friedel U."/>
            <person name="Trovato A."/>
        </authorList>
    </citation>
    <scope>NUCLEOTIDE SEQUENCE [LARGE SCALE GENOMIC DNA]</scope>
    <source>
        <strain evidence="4 5">16-83</strain>
    </source>
</reference>
<dbReference type="SUPFAM" id="SSF46955">
    <property type="entry name" value="Putative DNA-binding domain"/>
    <property type="match status" value="1"/>
</dbReference>
<dbReference type="CDD" id="cd00338">
    <property type="entry name" value="Ser_Recombinase"/>
    <property type="match status" value="1"/>
</dbReference>
<evidence type="ECO:0000256" key="1">
    <source>
        <dbReference type="SAM" id="Coils"/>
    </source>
</evidence>
<dbReference type="Pfam" id="PF13408">
    <property type="entry name" value="Zn_ribbon_recom"/>
    <property type="match status" value="1"/>
</dbReference>
<evidence type="ECO:0000259" key="2">
    <source>
        <dbReference type="PROSITE" id="PS51736"/>
    </source>
</evidence>
<name>A0A557XQK4_9MYCO</name>
<accession>A0A557XQK4</accession>
<feature type="coiled-coil region" evidence="1">
    <location>
        <begin position="450"/>
        <end position="477"/>
    </location>
</feature>
<dbReference type="RefSeq" id="WP_144952203.1">
    <property type="nucleotide sequence ID" value="NZ_VMQU01000056.1"/>
</dbReference>
<dbReference type="InterPro" id="IPR038109">
    <property type="entry name" value="DNA_bind_recomb_sf"/>
</dbReference>
<dbReference type="GO" id="GO:0006355">
    <property type="term" value="P:regulation of DNA-templated transcription"/>
    <property type="evidence" value="ECO:0007669"/>
    <property type="project" value="InterPro"/>
</dbReference>
<dbReference type="Pfam" id="PF00239">
    <property type="entry name" value="Resolvase"/>
    <property type="match status" value="1"/>
</dbReference>
<dbReference type="PANTHER" id="PTHR30461">
    <property type="entry name" value="DNA-INVERTASE FROM LAMBDOID PROPHAGE"/>
    <property type="match status" value="1"/>
</dbReference>
<dbReference type="PROSITE" id="PS51737">
    <property type="entry name" value="RECOMBINASE_DNA_BIND"/>
    <property type="match status" value="1"/>
</dbReference>
<dbReference type="AlphaFoldDB" id="A0A557XQK4"/>
<dbReference type="Gene3D" id="3.90.1750.20">
    <property type="entry name" value="Putative Large Serine Recombinase, Chain B, Domain 2"/>
    <property type="match status" value="1"/>
</dbReference>
<protein>
    <submittedName>
        <fullName evidence="4">Recombinase family protein</fullName>
    </submittedName>
</protein>
<feature type="domain" description="Resolvase/invertase-type recombinase catalytic" evidence="2">
    <location>
        <begin position="16"/>
        <end position="167"/>
    </location>
</feature>
<dbReference type="SUPFAM" id="SSF53041">
    <property type="entry name" value="Resolvase-like"/>
    <property type="match status" value="1"/>
</dbReference>
<sequence length="666" mass="73833">MNDTSSKVTVAHLRRDAYLYVRQSTLYQVVNNTESARRQYDLRSKATALGWDHGNVIVIDVDQGHSGASAADREGFQRLVADVSLGKAGIVLGLECSRLARNNADWHKLLQICALNNTLICDEDGLYDPCDFNDRLLLGLKGTMSEAELHFLQARMQGGLLAKARRGQLPVRLPIGLVYDPAGDVVLDPDTGVRDALTHLFDEFTRTGSARAVVKAFAAQQLTFPARHLTGPRAGQLYWKPLGHDHVLDTLHNPRYAGAYCYGRKRHLSAPNGTVRTIVKPREEWTVLLPDAHPGYITFAQFDANQATLAANAATHGDDRKAGPAREGPALLQGLVVCGKCGKRMTVRYHKRCNGTLVPDYACQREGIATGTPVCQNVCGAGVDTAVAELILDRLTPLALEVALTVTDEITAQAEHADRIRAAHVQRAQHTADLARRRYLAVDPTNRLVADHLEADYNTALRELATAKDDYDTAKTNAERPLDNAHRDRIRALAADFPALWNDPATPMRERKRLIRLLVTDVTLVKTGQHITVSVRLSGGQHHTMTLPRPRTAWELHTTTDDTMKLADQLLDEHPYHTTAALLNERGRRTGWDKPFTATRLRALCHARNIPSHHQRLRDNGWLTTDETAEKFGVTITTIKHWNSKGLLTSRRTDGRGTLLFDPAQT</sequence>
<dbReference type="InterPro" id="IPR006119">
    <property type="entry name" value="Resolv_N"/>
</dbReference>
<evidence type="ECO:0000259" key="3">
    <source>
        <dbReference type="PROSITE" id="PS51737"/>
    </source>
</evidence>
<comment type="caution">
    <text evidence="4">The sequence shown here is derived from an EMBL/GenBank/DDBJ whole genome shotgun (WGS) entry which is preliminary data.</text>
</comment>
<keyword evidence="1" id="KW-0175">Coiled coil</keyword>
<organism evidence="4 5">
    <name type="scientific">Mycobacterium helveticum</name>
    <dbReference type="NCBI Taxonomy" id="2592811"/>
    <lineage>
        <taxon>Bacteria</taxon>
        <taxon>Bacillati</taxon>
        <taxon>Actinomycetota</taxon>
        <taxon>Actinomycetes</taxon>
        <taxon>Mycobacteriales</taxon>
        <taxon>Mycobacteriaceae</taxon>
        <taxon>Mycobacterium</taxon>
    </lineage>
</organism>
<gene>
    <name evidence="4" type="ORF">FPZ47_14350</name>
</gene>
<dbReference type="InterPro" id="IPR011109">
    <property type="entry name" value="DNA_bind_recombinase_dom"/>
</dbReference>
<dbReference type="GO" id="GO:0000150">
    <property type="term" value="F:DNA strand exchange activity"/>
    <property type="evidence" value="ECO:0007669"/>
    <property type="project" value="InterPro"/>
</dbReference>
<evidence type="ECO:0000313" key="4">
    <source>
        <dbReference type="EMBL" id="TVS88187.1"/>
    </source>
</evidence>
<dbReference type="Proteomes" id="UP000320513">
    <property type="component" value="Unassembled WGS sequence"/>
</dbReference>
<dbReference type="EMBL" id="VMQU01000056">
    <property type="protein sequence ID" value="TVS88187.1"/>
    <property type="molecule type" value="Genomic_DNA"/>
</dbReference>
<proteinExistence type="predicted"/>
<dbReference type="SMART" id="SM00857">
    <property type="entry name" value="Resolvase"/>
    <property type="match status" value="1"/>
</dbReference>
<dbReference type="OrthoDB" id="8782062at2"/>
<dbReference type="InterPro" id="IPR009061">
    <property type="entry name" value="DNA-bd_dom_put_sf"/>
</dbReference>
<dbReference type="Gene3D" id="3.40.50.1390">
    <property type="entry name" value="Resolvase, N-terminal catalytic domain"/>
    <property type="match status" value="1"/>
</dbReference>
<dbReference type="Pfam" id="PF13411">
    <property type="entry name" value="MerR_1"/>
    <property type="match status" value="1"/>
</dbReference>
<dbReference type="PROSITE" id="PS51736">
    <property type="entry name" value="RECOMBINASES_3"/>
    <property type="match status" value="1"/>
</dbReference>
<dbReference type="Pfam" id="PF07508">
    <property type="entry name" value="Recombinase"/>
    <property type="match status" value="1"/>
</dbReference>
<feature type="domain" description="Recombinase" evidence="3">
    <location>
        <begin position="174"/>
        <end position="315"/>
    </location>
</feature>
<dbReference type="InterPro" id="IPR025827">
    <property type="entry name" value="Zn_ribbon_recom_dom"/>
</dbReference>
<keyword evidence="5" id="KW-1185">Reference proteome</keyword>
<dbReference type="InterPro" id="IPR050639">
    <property type="entry name" value="SSR_resolvase"/>
</dbReference>